<evidence type="ECO:0000313" key="3">
    <source>
        <dbReference type="EMBL" id="EGC32611.1"/>
    </source>
</evidence>
<reference evidence="4" key="1">
    <citation type="journal article" date="2011" name="Genome Biol.">
        <title>Comparative genomics of the social amoebae Dictyostelium discoideum and Dictyostelium purpureum.</title>
        <authorList>
            <consortium name="US DOE Joint Genome Institute (JGI-PGF)"/>
            <person name="Sucgang R."/>
            <person name="Kuo A."/>
            <person name="Tian X."/>
            <person name="Salerno W."/>
            <person name="Parikh A."/>
            <person name="Feasley C.L."/>
            <person name="Dalin E."/>
            <person name="Tu H."/>
            <person name="Huang E."/>
            <person name="Barry K."/>
            <person name="Lindquist E."/>
            <person name="Shapiro H."/>
            <person name="Bruce D."/>
            <person name="Schmutz J."/>
            <person name="Salamov A."/>
            <person name="Fey P."/>
            <person name="Gaudet P."/>
            <person name="Anjard C."/>
            <person name="Babu M.M."/>
            <person name="Basu S."/>
            <person name="Bushmanova Y."/>
            <person name="van der Wel H."/>
            <person name="Katoh-Kurasawa M."/>
            <person name="Dinh C."/>
            <person name="Coutinho P.M."/>
            <person name="Saito T."/>
            <person name="Elias M."/>
            <person name="Schaap P."/>
            <person name="Kay R.R."/>
            <person name="Henrissat B."/>
            <person name="Eichinger L."/>
            <person name="Rivero F."/>
            <person name="Putnam N.H."/>
            <person name="West C.M."/>
            <person name="Loomis W.F."/>
            <person name="Chisholm R.L."/>
            <person name="Shaulsky G."/>
            <person name="Strassmann J.E."/>
            <person name="Queller D.C."/>
            <person name="Kuspa A."/>
            <person name="Grigoriev I.V."/>
        </authorList>
    </citation>
    <scope>NUCLEOTIDE SEQUENCE [LARGE SCALE GENOMIC DNA]</scope>
    <source>
        <strain evidence="4">QSDP1</strain>
    </source>
</reference>
<evidence type="ECO:0000313" key="4">
    <source>
        <dbReference type="Proteomes" id="UP000001064"/>
    </source>
</evidence>
<dbReference type="InterPro" id="IPR015449">
    <property type="entry name" value="K_chnl_Ca-activ_SK"/>
</dbReference>
<feature type="coiled-coil region" evidence="1">
    <location>
        <begin position="323"/>
        <end position="413"/>
    </location>
</feature>
<gene>
    <name evidence="3" type="ORF">DICPUDRAFT_57008</name>
</gene>
<dbReference type="SUPFAM" id="SSF81324">
    <property type="entry name" value="Voltage-gated potassium channels"/>
    <property type="match status" value="1"/>
</dbReference>
<dbReference type="Proteomes" id="UP000001064">
    <property type="component" value="Unassembled WGS sequence"/>
</dbReference>
<feature type="transmembrane region" description="Helical" evidence="2">
    <location>
        <begin position="28"/>
        <end position="50"/>
    </location>
</feature>
<dbReference type="EMBL" id="GL871184">
    <property type="protein sequence ID" value="EGC32611.1"/>
    <property type="molecule type" value="Genomic_DNA"/>
</dbReference>
<dbReference type="AlphaFoldDB" id="F0ZTW2"/>
<sequence length="425" mass="50307">MLGVGLMCIELETSWVDNHIEINRASQIIRILIFITSLFLVLQLIEYYSLLLSEVTHNWLTKRARGFRVTRLNVLKSTKVGPLFWLEILVCSLQPLPFISTEYTWYKDPKWGLFMWLRLYLFCRVLRDYSPIYKLRQHITKQLVKDVSPKFNWVLSLKYIISVAPILTYLSFTLVVLSVTGQILYVFEREKFSGFTFPVAFYISFLSMVTGWPTDTYDEYNPQTFIGRFSAIVSCVFGLLLLSFVIESFGRLTQATSHQRPVLNIVTLVEAQKKERDAAARLIQLVWRRWRWQKTFSISQNRSMFNDREADFCVKYIEYAKTLGRMRRDKRAIQSQCQETQNDSTPQIIELKSLFEMKLEEERNVRESLESKIKQLETNQTIILNQLNNLIQVQQYQIQLQQQQQINQHQQQQHPNFNNNSNEFI</sequence>
<dbReference type="OMA" id="TYDEYNP"/>
<accession>F0ZTW2</accession>
<dbReference type="KEGG" id="dpp:DICPUDRAFT_57008"/>
<name>F0ZTW2_DICPU</name>
<dbReference type="GeneID" id="10508639"/>
<feature type="transmembrane region" description="Helical" evidence="2">
    <location>
        <begin position="159"/>
        <end position="187"/>
    </location>
</feature>
<keyword evidence="4" id="KW-1185">Reference proteome</keyword>
<keyword evidence="2" id="KW-0812">Transmembrane</keyword>
<dbReference type="PANTHER" id="PTHR10153">
    <property type="entry name" value="SMALL CONDUCTANCE CALCIUM-ACTIVATED POTASSIUM CHANNEL"/>
    <property type="match status" value="1"/>
</dbReference>
<feature type="transmembrane region" description="Helical" evidence="2">
    <location>
        <begin position="194"/>
        <end position="213"/>
    </location>
</feature>
<keyword evidence="2" id="KW-0472">Membrane</keyword>
<feature type="transmembrane region" description="Helical" evidence="2">
    <location>
        <begin position="225"/>
        <end position="246"/>
    </location>
</feature>
<dbReference type="GO" id="GO:0005886">
    <property type="term" value="C:plasma membrane"/>
    <property type="evidence" value="ECO:0000318"/>
    <property type="project" value="GO_Central"/>
</dbReference>
<evidence type="ECO:0000256" key="2">
    <source>
        <dbReference type="SAM" id="Phobius"/>
    </source>
</evidence>
<dbReference type="VEuPathDB" id="AmoebaDB:DICPUDRAFT_57008"/>
<protein>
    <recommendedName>
        <fullName evidence="5">Potassium channel domain-containing protein</fullName>
    </recommendedName>
</protein>
<dbReference type="eggNOG" id="KOG3684">
    <property type="taxonomic scope" value="Eukaryota"/>
</dbReference>
<evidence type="ECO:0000256" key="1">
    <source>
        <dbReference type="SAM" id="Coils"/>
    </source>
</evidence>
<organism evidence="3 4">
    <name type="scientific">Dictyostelium purpureum</name>
    <name type="common">Slime mold</name>
    <dbReference type="NCBI Taxonomy" id="5786"/>
    <lineage>
        <taxon>Eukaryota</taxon>
        <taxon>Amoebozoa</taxon>
        <taxon>Evosea</taxon>
        <taxon>Eumycetozoa</taxon>
        <taxon>Dictyostelia</taxon>
        <taxon>Dictyosteliales</taxon>
        <taxon>Dictyosteliaceae</taxon>
        <taxon>Dictyostelium</taxon>
    </lineage>
</organism>
<dbReference type="FunCoup" id="F0ZTW2">
    <property type="interactions" value="9"/>
</dbReference>
<dbReference type="InParanoid" id="F0ZTW2"/>
<proteinExistence type="predicted"/>
<keyword evidence="2" id="KW-1133">Transmembrane helix</keyword>
<dbReference type="GO" id="GO:0005516">
    <property type="term" value="F:calmodulin binding"/>
    <property type="evidence" value="ECO:0000318"/>
    <property type="project" value="GO_Central"/>
</dbReference>
<dbReference type="OrthoDB" id="73653at2759"/>
<dbReference type="RefSeq" id="XP_003290863.1">
    <property type="nucleotide sequence ID" value="XM_003290815.1"/>
</dbReference>
<dbReference type="Gene3D" id="1.10.287.70">
    <property type="match status" value="1"/>
</dbReference>
<dbReference type="GO" id="GO:0016286">
    <property type="term" value="F:small conductance calcium-activated potassium channel activity"/>
    <property type="evidence" value="ECO:0000318"/>
    <property type="project" value="GO_Central"/>
</dbReference>
<dbReference type="GO" id="GO:0071805">
    <property type="term" value="P:potassium ion transmembrane transport"/>
    <property type="evidence" value="ECO:0000318"/>
    <property type="project" value="GO_Central"/>
</dbReference>
<evidence type="ECO:0008006" key="5">
    <source>
        <dbReference type="Google" id="ProtNLM"/>
    </source>
</evidence>
<keyword evidence="1" id="KW-0175">Coiled coil</keyword>